<gene>
    <name evidence="2" type="ORF">PGTUg99_021457</name>
</gene>
<dbReference type="AlphaFoldDB" id="A0A5B0NSZ8"/>
<feature type="compositionally biased region" description="Low complexity" evidence="1">
    <location>
        <begin position="96"/>
        <end position="105"/>
    </location>
</feature>
<accession>A0A5B0NSZ8</accession>
<evidence type="ECO:0000256" key="1">
    <source>
        <dbReference type="SAM" id="MobiDB-lite"/>
    </source>
</evidence>
<comment type="caution">
    <text evidence="2">The sequence shown here is derived from an EMBL/GenBank/DDBJ whole genome shotgun (WGS) entry which is preliminary data.</text>
</comment>
<protein>
    <submittedName>
        <fullName evidence="2">Uncharacterized protein</fullName>
    </submittedName>
</protein>
<proteinExistence type="predicted"/>
<feature type="region of interest" description="Disordered" evidence="1">
    <location>
        <begin position="67"/>
        <end position="117"/>
    </location>
</feature>
<name>A0A5B0NSZ8_PUCGR</name>
<feature type="compositionally biased region" description="Polar residues" evidence="1">
    <location>
        <begin position="106"/>
        <end position="117"/>
    </location>
</feature>
<organism evidence="2 3">
    <name type="scientific">Puccinia graminis f. sp. tritici</name>
    <dbReference type="NCBI Taxonomy" id="56615"/>
    <lineage>
        <taxon>Eukaryota</taxon>
        <taxon>Fungi</taxon>
        <taxon>Dikarya</taxon>
        <taxon>Basidiomycota</taxon>
        <taxon>Pucciniomycotina</taxon>
        <taxon>Pucciniomycetes</taxon>
        <taxon>Pucciniales</taxon>
        <taxon>Pucciniaceae</taxon>
        <taxon>Puccinia</taxon>
    </lineage>
</organism>
<evidence type="ECO:0000313" key="3">
    <source>
        <dbReference type="Proteomes" id="UP000325313"/>
    </source>
</evidence>
<dbReference type="EMBL" id="VDEP01000376">
    <property type="protein sequence ID" value="KAA1092341.1"/>
    <property type="molecule type" value="Genomic_DNA"/>
</dbReference>
<sequence>MIGYLSTSGTAFPSGTGLLHLESFGALRQTWLLEHTLAIQPHSLKVHKTLPSVPIINAVLASRQPNFTRTSFAQSRKRRPGNTSVNATDTNRKNRNLLISSRSLSQPTTSRPLQELQ</sequence>
<dbReference type="Proteomes" id="UP000325313">
    <property type="component" value="Unassembled WGS sequence"/>
</dbReference>
<reference evidence="2 3" key="1">
    <citation type="submission" date="2019-05" db="EMBL/GenBank/DDBJ databases">
        <title>Emergence of the Ug99 lineage of the wheat stem rust pathogen through somatic hybridization.</title>
        <authorList>
            <person name="Li F."/>
            <person name="Upadhyaya N.M."/>
            <person name="Sperschneider J."/>
            <person name="Matny O."/>
            <person name="Nguyen-Phuc H."/>
            <person name="Mago R."/>
            <person name="Raley C."/>
            <person name="Miller M.E."/>
            <person name="Silverstein K.A.T."/>
            <person name="Henningsen E."/>
            <person name="Hirsch C.D."/>
            <person name="Visser B."/>
            <person name="Pretorius Z.A."/>
            <person name="Steffenson B.J."/>
            <person name="Schwessinger B."/>
            <person name="Dodds P.N."/>
            <person name="Figueroa M."/>
        </authorList>
    </citation>
    <scope>NUCLEOTIDE SEQUENCE [LARGE SCALE GENOMIC DNA]</scope>
    <source>
        <strain evidence="2 3">Ug99</strain>
    </source>
</reference>
<evidence type="ECO:0000313" key="2">
    <source>
        <dbReference type="EMBL" id="KAA1092341.1"/>
    </source>
</evidence>